<proteinExistence type="predicted"/>
<organism evidence="2 3">
    <name type="scientific">Ridgeia piscesae</name>
    <name type="common">Tubeworm</name>
    <dbReference type="NCBI Taxonomy" id="27915"/>
    <lineage>
        <taxon>Eukaryota</taxon>
        <taxon>Metazoa</taxon>
        <taxon>Spiralia</taxon>
        <taxon>Lophotrochozoa</taxon>
        <taxon>Annelida</taxon>
        <taxon>Polychaeta</taxon>
        <taxon>Sedentaria</taxon>
        <taxon>Canalipalpata</taxon>
        <taxon>Sabellida</taxon>
        <taxon>Siboglinidae</taxon>
        <taxon>Ridgeia</taxon>
    </lineage>
</organism>
<evidence type="ECO:0000313" key="2">
    <source>
        <dbReference type="EMBL" id="KAK2190444.1"/>
    </source>
</evidence>
<evidence type="ECO:0000313" key="3">
    <source>
        <dbReference type="Proteomes" id="UP001209878"/>
    </source>
</evidence>
<dbReference type="AlphaFoldDB" id="A0AAD9P960"/>
<comment type="caution">
    <text evidence="2">The sequence shown here is derived from an EMBL/GenBank/DDBJ whole genome shotgun (WGS) entry which is preliminary data.</text>
</comment>
<dbReference type="EMBL" id="JAODUO010000079">
    <property type="protein sequence ID" value="KAK2190444.1"/>
    <property type="molecule type" value="Genomic_DNA"/>
</dbReference>
<sequence length="123" mass="14286">MKLPGQDTWTLGECTKKLFNKSYVVLVQGHKYRRNRRHLRLVYKNLPLSDSEPWEMRANPLPLESGPMSRTTPRAETRMPKSELPPSEEPMPIQDTPPPRVDSIPMRRGTHTRKPPAYLADRQ</sequence>
<gene>
    <name evidence="2" type="ORF">NP493_81g00014</name>
</gene>
<dbReference type="Proteomes" id="UP001209878">
    <property type="component" value="Unassembled WGS sequence"/>
</dbReference>
<accession>A0AAD9P960</accession>
<reference evidence="2" key="1">
    <citation type="journal article" date="2023" name="Mol. Biol. Evol.">
        <title>Third-Generation Sequencing Reveals the Adaptive Role of the Epigenome in Three Deep-Sea Polychaetes.</title>
        <authorList>
            <person name="Perez M."/>
            <person name="Aroh O."/>
            <person name="Sun Y."/>
            <person name="Lan Y."/>
            <person name="Juniper S.K."/>
            <person name="Young C.R."/>
            <person name="Angers B."/>
            <person name="Qian P.Y."/>
        </authorList>
    </citation>
    <scope>NUCLEOTIDE SEQUENCE</scope>
    <source>
        <strain evidence="2">R07B-5</strain>
    </source>
</reference>
<protein>
    <submittedName>
        <fullName evidence="2">Uncharacterized protein</fullName>
    </submittedName>
</protein>
<name>A0AAD9P960_RIDPI</name>
<evidence type="ECO:0000256" key="1">
    <source>
        <dbReference type="SAM" id="MobiDB-lite"/>
    </source>
</evidence>
<keyword evidence="3" id="KW-1185">Reference proteome</keyword>
<feature type="region of interest" description="Disordered" evidence="1">
    <location>
        <begin position="51"/>
        <end position="123"/>
    </location>
</feature>